<gene>
    <name evidence="2" type="ORF">KME32_34635</name>
</gene>
<proteinExistence type="predicted"/>
<accession>A0A951Q6B2</accession>
<reference evidence="2" key="1">
    <citation type="submission" date="2021-05" db="EMBL/GenBank/DDBJ databases">
        <authorList>
            <person name="Pietrasiak N."/>
            <person name="Ward R."/>
            <person name="Stajich J.E."/>
            <person name="Kurbessoian T."/>
        </authorList>
    </citation>
    <scope>NUCLEOTIDE SEQUENCE</scope>
    <source>
        <strain evidence="2">JT2-VF2</strain>
    </source>
</reference>
<dbReference type="EMBL" id="JAHHHN010000061">
    <property type="protein sequence ID" value="MBW4566122.1"/>
    <property type="molecule type" value="Genomic_DNA"/>
</dbReference>
<sequence length="91" mass="11093">MNYFSRIAVSLGAIAAFILPFHYWVYLPTREHHNYQQYLKRKSAIEQYVRRMEYHCTQIFTPEKQYRCEKFNEAQESGNFQITQPRKPVKK</sequence>
<dbReference type="AlphaFoldDB" id="A0A951Q6B2"/>
<keyword evidence="1" id="KW-0472">Membrane</keyword>
<keyword evidence="1" id="KW-1133">Transmembrane helix</keyword>
<keyword evidence="1" id="KW-0812">Transmembrane</keyword>
<dbReference type="Proteomes" id="UP000715781">
    <property type="component" value="Unassembled WGS sequence"/>
</dbReference>
<organism evidence="2 3">
    <name type="scientific">Mojavia pulchra JT2-VF2</name>
    <dbReference type="NCBI Taxonomy" id="287848"/>
    <lineage>
        <taxon>Bacteria</taxon>
        <taxon>Bacillati</taxon>
        <taxon>Cyanobacteriota</taxon>
        <taxon>Cyanophyceae</taxon>
        <taxon>Nostocales</taxon>
        <taxon>Nostocaceae</taxon>
    </lineage>
</organism>
<evidence type="ECO:0000256" key="1">
    <source>
        <dbReference type="SAM" id="Phobius"/>
    </source>
</evidence>
<name>A0A951Q6B2_9NOST</name>
<evidence type="ECO:0000313" key="3">
    <source>
        <dbReference type="Proteomes" id="UP000715781"/>
    </source>
</evidence>
<reference evidence="2" key="2">
    <citation type="journal article" date="2022" name="Microbiol. Resour. Announc.">
        <title>Metagenome Sequencing to Explore Phylogenomics of Terrestrial Cyanobacteria.</title>
        <authorList>
            <person name="Ward R.D."/>
            <person name="Stajich J.E."/>
            <person name="Johansen J.R."/>
            <person name="Huntemann M."/>
            <person name="Clum A."/>
            <person name="Foster B."/>
            <person name="Foster B."/>
            <person name="Roux S."/>
            <person name="Palaniappan K."/>
            <person name="Varghese N."/>
            <person name="Mukherjee S."/>
            <person name="Reddy T.B.K."/>
            <person name="Daum C."/>
            <person name="Copeland A."/>
            <person name="Chen I.A."/>
            <person name="Ivanova N.N."/>
            <person name="Kyrpides N.C."/>
            <person name="Shapiro N."/>
            <person name="Eloe-Fadrosh E.A."/>
            <person name="Pietrasiak N."/>
        </authorList>
    </citation>
    <scope>NUCLEOTIDE SEQUENCE</scope>
    <source>
        <strain evidence="2">JT2-VF2</strain>
    </source>
</reference>
<evidence type="ECO:0000313" key="2">
    <source>
        <dbReference type="EMBL" id="MBW4566122.1"/>
    </source>
</evidence>
<comment type="caution">
    <text evidence="2">The sequence shown here is derived from an EMBL/GenBank/DDBJ whole genome shotgun (WGS) entry which is preliminary data.</text>
</comment>
<feature type="transmembrane region" description="Helical" evidence="1">
    <location>
        <begin position="7"/>
        <end position="26"/>
    </location>
</feature>
<protein>
    <submittedName>
        <fullName evidence="2">Uncharacterized protein</fullName>
    </submittedName>
</protein>